<dbReference type="Proteomes" id="UP000316030">
    <property type="component" value="Unassembled WGS sequence"/>
</dbReference>
<dbReference type="OrthoDB" id="9777645at2"/>
<evidence type="ECO:0000313" key="2">
    <source>
        <dbReference type="Proteomes" id="UP000316030"/>
    </source>
</evidence>
<dbReference type="PIRSF" id="PIRSF019381">
    <property type="entry name" value="YcjX"/>
    <property type="match status" value="1"/>
</dbReference>
<proteinExistence type="predicted"/>
<reference evidence="1 2" key="1">
    <citation type="submission" date="2017-05" db="EMBL/GenBank/DDBJ databases">
        <authorList>
            <person name="Varghese N."/>
            <person name="Submissions S."/>
        </authorList>
    </citation>
    <scope>NUCLEOTIDE SEQUENCE [LARGE SCALE GENOMIC DNA]</scope>
    <source>
        <strain evidence="1 2">DSM 29506</strain>
    </source>
</reference>
<gene>
    <name evidence="1" type="ORF">SAMN06265173_12528</name>
</gene>
<accession>A0A521FAU7</accession>
<dbReference type="PANTHER" id="PTHR38605:SF1">
    <property type="entry name" value="ATPASE"/>
    <property type="match status" value="1"/>
</dbReference>
<dbReference type="AlphaFoldDB" id="A0A521FAU7"/>
<evidence type="ECO:0000313" key="1">
    <source>
        <dbReference type="EMBL" id="SMO92761.1"/>
    </source>
</evidence>
<keyword evidence="2" id="KW-1185">Reference proteome</keyword>
<name>A0A521FAU7_9RHOB</name>
<dbReference type="Pfam" id="PF04317">
    <property type="entry name" value="DUF463"/>
    <property type="match status" value="1"/>
</dbReference>
<dbReference type="EMBL" id="FXTO01000025">
    <property type="protein sequence ID" value="SMO92761.1"/>
    <property type="molecule type" value="Genomic_DNA"/>
</dbReference>
<organism evidence="1 2">
    <name type="scientific">Thalassovita litoralis</name>
    <dbReference type="NCBI Taxonomy" id="1010611"/>
    <lineage>
        <taxon>Bacteria</taxon>
        <taxon>Pseudomonadati</taxon>
        <taxon>Pseudomonadota</taxon>
        <taxon>Alphaproteobacteria</taxon>
        <taxon>Rhodobacterales</taxon>
        <taxon>Roseobacteraceae</taxon>
        <taxon>Thalassovita</taxon>
    </lineage>
</organism>
<evidence type="ECO:0008006" key="3">
    <source>
        <dbReference type="Google" id="ProtNLM"/>
    </source>
</evidence>
<sequence length="474" mass="51793">MGVGLTDWADGLTRGVEAIGDSISETFFEPVIRLGVTGLARSGKTVFITSLVANLLDRGRVPGLLAAAEGRIEAVYLQPQPDDTIPRFEYETHLTALTGPAPHWPDSTRSVSELRLSLKVRPTGLLSGLSGVRTIHLDIVDYPGEWLLDLGLMDKSYAEWASETLDRLARRDMAQDYLVRLRATDPQAEHDEATAQGLAQAFTDYLTAARVAGFSDCTPGRFLLPGDLAGSPVLTFAPMVAEAASKRGSLLREMERRFEAYKARVVKPFFRDHFARIDRQVILVDALGAIHNGPQAVEDLRHAMSDILSAFRPGKSAFLSRLLLGQKVGKILFAATKADHLHHTQHARLTAIMEALTRDARDRADFAGAQTAALAIASIRATTEDTMPHEGRQLEVVRGTLLETGKRAAFYPGALPEDPARLLSPARAGEEKWLDADYRIMSFAPAPLSLKPGEGPPHIRLDRAAQFLIGDRLS</sequence>
<dbReference type="InterPro" id="IPR007413">
    <property type="entry name" value="YcjX-like"/>
</dbReference>
<dbReference type="PANTHER" id="PTHR38605">
    <property type="entry name" value="ATPASE-RELATED"/>
    <property type="match status" value="1"/>
</dbReference>
<protein>
    <recommendedName>
        <fullName evidence="3">ATPase</fullName>
    </recommendedName>
</protein>